<sequence length="360" mass="41305">MSIFGGVVLPPMSEVSPDMMQIPRATSARSLFTIYNDPVWPEALHQIFQRICPLESSNQNSKNSEFKELWYTCRSVCKTWRNIIENPLLINPTPEKQRLLHSTFRAGRFATVDDVVYYCNLAANWVQRKINQEVEEQKLTPPSPTRRFGLRCHTEFRLLWRNSSVLQMYASTPVVRDVRIRSFIREVEAVQRKALLANKGFNIPGATVTREWDGWHLNAPGGVMIDMMVGFVALAVEIDVLMQNANNRELLGSPRPRYLDLEFLLIDIQTAKALGVKRFEIPVVEGQNISGRGEMPDLWRDLMNAVNLGGGEGGTRDFEDVFKRLELDRRERDDDDDDEDGDDDEAVDKYRGRKRGQGRM</sequence>
<gene>
    <name evidence="2" type="ORF">TWF506_004660</name>
</gene>
<organism evidence="2 3">
    <name type="scientific">Arthrobotrys conoides</name>
    <dbReference type="NCBI Taxonomy" id="74498"/>
    <lineage>
        <taxon>Eukaryota</taxon>
        <taxon>Fungi</taxon>
        <taxon>Dikarya</taxon>
        <taxon>Ascomycota</taxon>
        <taxon>Pezizomycotina</taxon>
        <taxon>Orbiliomycetes</taxon>
        <taxon>Orbiliales</taxon>
        <taxon>Orbiliaceae</taxon>
        <taxon>Arthrobotrys</taxon>
    </lineage>
</organism>
<dbReference type="AlphaFoldDB" id="A0AAN8NJ96"/>
<dbReference type="EMBL" id="JAVHJM010000015">
    <property type="protein sequence ID" value="KAK6497185.1"/>
    <property type="molecule type" value="Genomic_DNA"/>
</dbReference>
<proteinExistence type="predicted"/>
<evidence type="ECO:0000313" key="3">
    <source>
        <dbReference type="Proteomes" id="UP001307849"/>
    </source>
</evidence>
<evidence type="ECO:0000313" key="2">
    <source>
        <dbReference type="EMBL" id="KAK6497185.1"/>
    </source>
</evidence>
<feature type="compositionally biased region" description="Acidic residues" evidence="1">
    <location>
        <begin position="333"/>
        <end position="346"/>
    </location>
</feature>
<keyword evidence="3" id="KW-1185">Reference proteome</keyword>
<accession>A0AAN8NJ96</accession>
<feature type="compositionally biased region" description="Basic residues" evidence="1">
    <location>
        <begin position="351"/>
        <end position="360"/>
    </location>
</feature>
<reference evidence="2 3" key="1">
    <citation type="submission" date="2019-10" db="EMBL/GenBank/DDBJ databases">
        <authorList>
            <person name="Palmer J.M."/>
        </authorList>
    </citation>
    <scope>NUCLEOTIDE SEQUENCE [LARGE SCALE GENOMIC DNA]</scope>
    <source>
        <strain evidence="2 3">TWF506</strain>
    </source>
</reference>
<comment type="caution">
    <text evidence="2">The sequence shown here is derived from an EMBL/GenBank/DDBJ whole genome shotgun (WGS) entry which is preliminary data.</text>
</comment>
<evidence type="ECO:0008006" key="4">
    <source>
        <dbReference type="Google" id="ProtNLM"/>
    </source>
</evidence>
<name>A0AAN8NJ96_9PEZI</name>
<dbReference type="Proteomes" id="UP001307849">
    <property type="component" value="Unassembled WGS sequence"/>
</dbReference>
<evidence type="ECO:0000256" key="1">
    <source>
        <dbReference type="SAM" id="MobiDB-lite"/>
    </source>
</evidence>
<feature type="region of interest" description="Disordered" evidence="1">
    <location>
        <begin position="329"/>
        <end position="360"/>
    </location>
</feature>
<protein>
    <recommendedName>
        <fullName evidence="4">F-box domain-containing protein</fullName>
    </recommendedName>
</protein>